<proteinExistence type="predicted"/>
<gene>
    <name evidence="1" type="ORF">CMUS01_01463</name>
</gene>
<dbReference type="Gene3D" id="3.40.50.1820">
    <property type="entry name" value="alpha/beta hydrolase"/>
    <property type="match status" value="1"/>
</dbReference>
<dbReference type="EMBL" id="WIGM01000025">
    <property type="protein sequence ID" value="KAF6844050.1"/>
    <property type="molecule type" value="Genomic_DNA"/>
</dbReference>
<dbReference type="Proteomes" id="UP000639643">
    <property type="component" value="Unassembled WGS sequence"/>
</dbReference>
<dbReference type="AlphaFoldDB" id="A0A8H6U8N9"/>
<organism evidence="1 2">
    <name type="scientific">Colletotrichum musicola</name>
    <dbReference type="NCBI Taxonomy" id="2175873"/>
    <lineage>
        <taxon>Eukaryota</taxon>
        <taxon>Fungi</taxon>
        <taxon>Dikarya</taxon>
        <taxon>Ascomycota</taxon>
        <taxon>Pezizomycotina</taxon>
        <taxon>Sordariomycetes</taxon>
        <taxon>Hypocreomycetidae</taxon>
        <taxon>Glomerellales</taxon>
        <taxon>Glomerellaceae</taxon>
        <taxon>Colletotrichum</taxon>
        <taxon>Colletotrichum orchidearum species complex</taxon>
    </lineage>
</organism>
<keyword evidence="2" id="KW-1185">Reference proteome</keyword>
<evidence type="ECO:0008006" key="3">
    <source>
        <dbReference type="Google" id="ProtNLM"/>
    </source>
</evidence>
<dbReference type="PANTHER" id="PTHR47381">
    <property type="entry name" value="ALPHA/BETA-HYDROLASES SUPERFAMILY PROTEIN"/>
    <property type="match status" value="1"/>
</dbReference>
<reference evidence="1" key="1">
    <citation type="journal article" date="2020" name="Phytopathology">
        <title>Genome Sequence Resources of Colletotrichum truncatum, C. plurivorum, C. musicola, and C. sojae: Four Species Pathogenic to Soybean (Glycine max).</title>
        <authorList>
            <person name="Rogerio F."/>
            <person name="Boufleur T.R."/>
            <person name="Ciampi-Guillardi M."/>
            <person name="Sukno S.A."/>
            <person name="Thon M.R."/>
            <person name="Massola Junior N.S."/>
            <person name="Baroncelli R."/>
        </authorList>
    </citation>
    <scope>NUCLEOTIDE SEQUENCE</scope>
    <source>
        <strain evidence="1">LFN0074</strain>
    </source>
</reference>
<dbReference type="SUPFAM" id="SSF53474">
    <property type="entry name" value="alpha/beta-Hydrolases"/>
    <property type="match status" value="1"/>
</dbReference>
<protein>
    <recommendedName>
        <fullName evidence="3">AB hydrolase-1 domain-containing protein</fullName>
    </recommendedName>
</protein>
<dbReference type="PANTHER" id="PTHR47381:SF3">
    <property type="entry name" value="ALPHA_BETA-HYDROLASES SUPERFAMILY PROTEIN"/>
    <property type="match status" value="1"/>
</dbReference>
<comment type="caution">
    <text evidence="1">The sequence shown here is derived from an EMBL/GenBank/DDBJ whole genome shotgun (WGS) entry which is preliminary data.</text>
</comment>
<sequence length="355" mass="38409">MPEINPMQTAAAPPRAVSKTTILMSGLLCDVYGLAELSSAQQRSPSAVSCLWLYHGRLRAKEDMGDFAARVVSRWNSSDQRTKAGRGLIAVAFDQRNHGSRLLSATANESWKGGNRAHALDMYGMVAGMVNDTKGLMDAVEGYVKMEMDEGGKQGWKIDQHLALGVSLGGHSVWQAMFGEARMEAGVVIIGCPDYMALMSDRAKRSKLSTYSAEDDGASFLGSRDFPSDLVAACLRGDPKGILFGTGAIPAAEDNLPEAEIQRLRALLDARLGDKKILVCSGGDDRLVPYAKTQPFVELLQNATKTWYADRGLEVENIVYDGVGHLFSDGMVEDACRFLVDAVARAGEVPERSKI</sequence>
<dbReference type="InterPro" id="IPR029058">
    <property type="entry name" value="AB_hydrolase_fold"/>
</dbReference>
<dbReference type="OrthoDB" id="2152248at2759"/>
<accession>A0A8H6U8N9</accession>
<evidence type="ECO:0000313" key="2">
    <source>
        <dbReference type="Proteomes" id="UP000639643"/>
    </source>
</evidence>
<name>A0A8H6U8N9_9PEZI</name>
<evidence type="ECO:0000313" key="1">
    <source>
        <dbReference type="EMBL" id="KAF6844050.1"/>
    </source>
</evidence>